<name>A0A344TES4_9BACT</name>
<dbReference type="PANTHER" id="PTHR43615:SF1">
    <property type="entry name" value="PPDK_N DOMAIN-CONTAINING PROTEIN"/>
    <property type="match status" value="1"/>
</dbReference>
<proteinExistence type="predicted"/>
<organism evidence="2 3">
    <name type="scientific">Runella rosea</name>
    <dbReference type="NCBI Taxonomy" id="2259595"/>
    <lineage>
        <taxon>Bacteria</taxon>
        <taxon>Pseudomonadati</taxon>
        <taxon>Bacteroidota</taxon>
        <taxon>Cytophagia</taxon>
        <taxon>Cytophagales</taxon>
        <taxon>Spirosomataceae</taxon>
        <taxon>Runella</taxon>
    </lineage>
</organism>
<dbReference type="PANTHER" id="PTHR43615">
    <property type="entry name" value="PHOSPHOENOLPYRUVATE SYNTHASE-RELATED"/>
    <property type="match status" value="1"/>
</dbReference>
<dbReference type="AlphaFoldDB" id="A0A344TES4"/>
<dbReference type="OrthoDB" id="9765468at2"/>
<sequence>MSSQKFISPYDHKAPEGAEGWKELYPYYMVFQDNLKQNEEAKFFFCDSQHWPNVFKPFDAITVEFAVKCLSQYNTRQWLIPPANGIDFKIHNGYCYMSPVGVAPELIADRVPQFLERAGYYFMNWNDLLQNWHKKVKGVIDEMEAVKFESLPEVIDMEWVKGGIGLDPTYYLIQNYDKMIDLCYKTWMYHFEFLNLGYAAYLDFFGFCKETFPGIPDLSIAKMVQGVEVDLFRPDEELRKLSKLALELGVDDVVANQELTAALEALKATENGQKWLDAWELAKYPWFNFTTGNGFYSTDKYWIEHLEIPFGYIQDYLKRLQKGENIDRPTEAIAAERDRITEEYRDSIADEEGQAAFDAKIGLARVVFPYVENHNFYIEHWAMCVFWRKMRELSAVFVEAGFFSDINDMFYFRREEIHQLLFDYGRGWAMGVPAIGPDYIPTEVARRKKIIDALSTAAPKPAFNEPPALVTEPFTIMLWGITSESVQGWLQSGETTNHLKGMAASAGKVEGIARVINSPDELGLLEQDEILVTRVTAPSWAPVFGKIKATVTDIGGMMSHAAIVCREYALPAVTGTGSATTTIKTGDRIMVNGSTGEVTILEAA</sequence>
<dbReference type="Pfam" id="PF00391">
    <property type="entry name" value="PEP-utilizers"/>
    <property type="match status" value="1"/>
</dbReference>
<dbReference type="InterPro" id="IPR036637">
    <property type="entry name" value="Phosphohistidine_dom_sf"/>
</dbReference>
<accession>A0A344TES4</accession>
<reference evidence="2 3" key="1">
    <citation type="submission" date="2018-07" db="EMBL/GenBank/DDBJ databases">
        <title>Genome sequencing of Runella.</title>
        <authorList>
            <person name="Baek M.-G."/>
            <person name="Yi H."/>
        </authorList>
    </citation>
    <scope>NUCLEOTIDE SEQUENCE [LARGE SCALE GENOMIC DNA]</scope>
    <source>
        <strain evidence="2 3">HYN0085</strain>
    </source>
</reference>
<dbReference type="RefSeq" id="WP_114065931.1">
    <property type="nucleotide sequence ID" value="NZ_CP030850.1"/>
</dbReference>
<evidence type="ECO:0000313" key="3">
    <source>
        <dbReference type="Proteomes" id="UP000251993"/>
    </source>
</evidence>
<gene>
    <name evidence="2" type="ORF">DR864_05045</name>
</gene>
<dbReference type="InterPro" id="IPR008279">
    <property type="entry name" value="PEP-util_enz_mobile_dom"/>
</dbReference>
<dbReference type="GO" id="GO:0016772">
    <property type="term" value="F:transferase activity, transferring phosphorus-containing groups"/>
    <property type="evidence" value="ECO:0007669"/>
    <property type="project" value="InterPro"/>
</dbReference>
<dbReference type="Proteomes" id="UP000251993">
    <property type="component" value="Chromosome"/>
</dbReference>
<dbReference type="SUPFAM" id="SSF52009">
    <property type="entry name" value="Phosphohistidine domain"/>
    <property type="match status" value="1"/>
</dbReference>
<dbReference type="Gene3D" id="3.50.30.10">
    <property type="entry name" value="Phosphohistidine domain"/>
    <property type="match status" value="1"/>
</dbReference>
<dbReference type="NCBIfam" id="NF006150">
    <property type="entry name" value="PRK08296.1-2"/>
    <property type="match status" value="1"/>
</dbReference>
<dbReference type="KEGG" id="run:DR864_05045"/>
<dbReference type="EMBL" id="CP030850">
    <property type="protein sequence ID" value="AXE17145.1"/>
    <property type="molecule type" value="Genomic_DNA"/>
</dbReference>
<feature type="domain" description="PEP-utilising enzyme mobile" evidence="1">
    <location>
        <begin position="526"/>
        <end position="596"/>
    </location>
</feature>
<dbReference type="InterPro" id="IPR051549">
    <property type="entry name" value="PEP_Utilizing_Enz"/>
</dbReference>
<keyword evidence="3" id="KW-1185">Reference proteome</keyword>
<evidence type="ECO:0000259" key="1">
    <source>
        <dbReference type="Pfam" id="PF00391"/>
    </source>
</evidence>
<protein>
    <recommendedName>
        <fullName evidence="1">PEP-utilising enzyme mobile domain-containing protein</fullName>
    </recommendedName>
</protein>
<evidence type="ECO:0000313" key="2">
    <source>
        <dbReference type="EMBL" id="AXE17145.1"/>
    </source>
</evidence>
<dbReference type="NCBIfam" id="NF006153">
    <property type="entry name" value="PRK08296.1-5"/>
    <property type="match status" value="1"/>
</dbReference>